<evidence type="ECO:0000256" key="6">
    <source>
        <dbReference type="ARBA" id="ARBA00023242"/>
    </source>
</evidence>
<evidence type="ECO:0000256" key="7">
    <source>
        <dbReference type="RuleBase" id="RU365072"/>
    </source>
</evidence>
<accession>A0ABQ8KQM6</accession>
<keyword evidence="2" id="KW-0509">mRNA transport</keyword>
<comment type="subcellular location">
    <subcellularLocation>
        <location evidence="7">Nucleus</location>
        <location evidence="7">Nuclear pore complex</location>
    </subcellularLocation>
    <subcellularLocation>
        <location evidence="7">Nucleus membrane</location>
    </subcellularLocation>
</comment>
<gene>
    <name evidence="8" type="ORF">C8Q71DRAFT_820768</name>
</gene>
<dbReference type="EMBL" id="JADCUA010000004">
    <property type="protein sequence ID" value="KAH9840886.1"/>
    <property type="molecule type" value="Genomic_DNA"/>
</dbReference>
<keyword evidence="3" id="KW-0653">Protein transport</keyword>
<comment type="caution">
    <text evidence="8">The sequence shown here is derived from an EMBL/GenBank/DDBJ whole genome shotgun (WGS) entry which is preliminary data.</text>
</comment>
<keyword evidence="4 7" id="KW-0811">Translocation</keyword>
<evidence type="ECO:0000256" key="5">
    <source>
        <dbReference type="ARBA" id="ARBA00023132"/>
    </source>
</evidence>
<keyword evidence="1 7" id="KW-0813">Transport</keyword>
<dbReference type="Proteomes" id="UP000814176">
    <property type="component" value="Unassembled WGS sequence"/>
</dbReference>
<keyword evidence="9" id="KW-1185">Reference proteome</keyword>
<evidence type="ECO:0000256" key="3">
    <source>
        <dbReference type="ARBA" id="ARBA00022927"/>
    </source>
</evidence>
<keyword evidence="7" id="KW-0472">Membrane</keyword>
<comment type="subunit">
    <text evidence="7">Part of the nuclear pore complex (NPC).</text>
</comment>
<keyword evidence="6 7" id="KW-0539">Nucleus</keyword>
<proteinExistence type="inferred from homology"/>
<dbReference type="Pfam" id="PF04121">
    <property type="entry name" value="Nup84_Nup100"/>
    <property type="match status" value="1"/>
</dbReference>
<dbReference type="Gene3D" id="1.10.3450.20">
    <property type="match status" value="1"/>
</dbReference>
<name>A0ABQ8KQM6_9APHY</name>
<evidence type="ECO:0000313" key="9">
    <source>
        <dbReference type="Proteomes" id="UP000814176"/>
    </source>
</evidence>
<dbReference type="RefSeq" id="XP_047782352.1">
    <property type="nucleotide sequence ID" value="XM_047926188.1"/>
</dbReference>
<evidence type="ECO:0000256" key="4">
    <source>
        <dbReference type="ARBA" id="ARBA00023010"/>
    </source>
</evidence>
<protein>
    <recommendedName>
        <fullName evidence="7">Nuclear pore complex protein</fullName>
    </recommendedName>
</protein>
<comment type="similarity">
    <text evidence="7">Belongs to the nucleoporin Nup84/Nup107 family.</text>
</comment>
<comment type="function">
    <text evidence="7">Functions as a component of the nuclear pore complex (NPC).</text>
</comment>
<dbReference type="GeneID" id="72006920"/>
<dbReference type="Gene3D" id="1.20.190.50">
    <property type="match status" value="1"/>
</dbReference>
<reference evidence="8 9" key="1">
    <citation type="journal article" date="2021" name="Environ. Microbiol.">
        <title>Gene family expansions and transcriptome signatures uncover fungal adaptations to wood decay.</title>
        <authorList>
            <person name="Hage H."/>
            <person name="Miyauchi S."/>
            <person name="Viragh M."/>
            <person name="Drula E."/>
            <person name="Min B."/>
            <person name="Chaduli D."/>
            <person name="Navarro D."/>
            <person name="Favel A."/>
            <person name="Norest M."/>
            <person name="Lesage-Meessen L."/>
            <person name="Balint B."/>
            <person name="Merenyi Z."/>
            <person name="de Eugenio L."/>
            <person name="Morin E."/>
            <person name="Martinez A.T."/>
            <person name="Baldrian P."/>
            <person name="Stursova M."/>
            <person name="Martinez M.J."/>
            <person name="Novotny C."/>
            <person name="Magnuson J.K."/>
            <person name="Spatafora J.W."/>
            <person name="Maurice S."/>
            <person name="Pangilinan J."/>
            <person name="Andreopoulos W."/>
            <person name="LaButti K."/>
            <person name="Hundley H."/>
            <person name="Na H."/>
            <person name="Kuo A."/>
            <person name="Barry K."/>
            <person name="Lipzen A."/>
            <person name="Henrissat B."/>
            <person name="Riley R."/>
            <person name="Ahrendt S."/>
            <person name="Nagy L.G."/>
            <person name="Grigoriev I.V."/>
            <person name="Martin F."/>
            <person name="Rosso M.N."/>
        </authorList>
    </citation>
    <scope>NUCLEOTIDE SEQUENCE [LARGE SCALE GENOMIC DNA]</scope>
    <source>
        <strain evidence="8 9">CIRM-BRFM 1785</strain>
    </source>
</reference>
<organism evidence="8 9">
    <name type="scientific">Rhodofomes roseus</name>
    <dbReference type="NCBI Taxonomy" id="34475"/>
    <lineage>
        <taxon>Eukaryota</taxon>
        <taxon>Fungi</taxon>
        <taxon>Dikarya</taxon>
        <taxon>Basidiomycota</taxon>
        <taxon>Agaricomycotina</taxon>
        <taxon>Agaricomycetes</taxon>
        <taxon>Polyporales</taxon>
        <taxon>Rhodofomes</taxon>
    </lineage>
</organism>
<dbReference type="InterPro" id="IPR007252">
    <property type="entry name" value="Nup84/Nup107"/>
</dbReference>
<dbReference type="PANTHER" id="PTHR13003:SF2">
    <property type="entry name" value="NUCLEAR PORE COMPLEX PROTEIN NUP107"/>
    <property type="match status" value="1"/>
</dbReference>
<keyword evidence="5 7" id="KW-0906">Nuclear pore complex</keyword>
<sequence length="786" mass="87178">MSESLYASCAQVLSASQSNDDLKTLLDPHTGFAPRLRQLCIEQLADLEEGGPADVSLSEIESLRLESETWALLQAIMPLRKTAPTQYPDPRSLLASNPYTPPATLAQSIMNASPLLSALVVVREWLHEMAATVPPIDPGAINGYWRFTKHVLMQDLRMSSATDAVVSEMDPDAVNRGAQAKALAIDDANYDKSLVQALFSLVRAGKFDDAVEMCRRAEQPWRAASISGALLLRWRTITSAPRDDEAEDEMDVVDEGWRGNLRRKLWKTACTRAALNQNLSPTERALYAALAPSPQTSGPLKAACRTWADQLWAVVSIACEERLAVGLAGLASESFWEGGVAAVEGPAVEEGTEGANSGSRMETEEEDWEKEVLGALESLSNVAVEEGSNADDPFHVSQLHIILDRTDELLEAFASSLQQGEYDTSAPQYASMSRFFAHLCLYLQMIDIDIPPLATQVILEAYLQVLEAAGQRDLIAMYAGALGDNAVERYAMFLTSLELSADVAERRLALTRAREHGLDMQRVAVATAERTIEKAFQELPPAKGPLPSIIGMQPPASEQEQLLLRSIEWTTFMESTHTTALEQANVILRYFLGCGRVQVAKALLEMLPVELSSIRKPEELATEHLQYRQFFVVWESLARVVECQALESPSMNRETRAAWLEDYKLLLQQAREQVLKLLTNDWLIIDAERTAVDRRRRELIRIRQIYIPELIIRLHALLVASRSKMPENLKHALMLANIVADSRYKLTEDFVSQEGRRLGDYLGAVRQAILAGLEAGGSDPFRIVTL</sequence>
<dbReference type="PANTHER" id="PTHR13003">
    <property type="entry name" value="NUP107-RELATED"/>
    <property type="match status" value="1"/>
</dbReference>
<evidence type="ECO:0000256" key="1">
    <source>
        <dbReference type="ARBA" id="ARBA00022448"/>
    </source>
</evidence>
<evidence type="ECO:0000313" key="8">
    <source>
        <dbReference type="EMBL" id="KAH9840886.1"/>
    </source>
</evidence>
<evidence type="ECO:0000256" key="2">
    <source>
        <dbReference type="ARBA" id="ARBA00022816"/>
    </source>
</evidence>